<sequence>MEDNANLRAVLIDWTVAVHLQIRLMAETFQVAVVITASRIVHNELLGLSFCECYGDFGIG</sequence>
<dbReference type="Proteomes" id="UP000092445">
    <property type="component" value="Unassembled WGS sequence"/>
</dbReference>
<keyword evidence="2" id="KW-1185">Reference proteome</keyword>
<evidence type="ECO:0000313" key="1">
    <source>
        <dbReference type="EnsemblMetazoa" id="GPAI020717-PA"/>
    </source>
</evidence>
<dbReference type="VEuPathDB" id="VectorBase:GPAI020717"/>
<protein>
    <submittedName>
        <fullName evidence="1">Uncharacterized protein</fullName>
    </submittedName>
</protein>
<name>A0A1A9ZP65_GLOPL</name>
<reference evidence="1" key="2">
    <citation type="submission" date="2020-05" db="UniProtKB">
        <authorList>
            <consortium name="EnsemblMetazoa"/>
        </authorList>
    </citation>
    <scope>IDENTIFICATION</scope>
    <source>
        <strain evidence="1">IAEA</strain>
    </source>
</reference>
<organism evidence="1 2">
    <name type="scientific">Glossina pallidipes</name>
    <name type="common">Tsetse fly</name>
    <dbReference type="NCBI Taxonomy" id="7398"/>
    <lineage>
        <taxon>Eukaryota</taxon>
        <taxon>Metazoa</taxon>
        <taxon>Ecdysozoa</taxon>
        <taxon>Arthropoda</taxon>
        <taxon>Hexapoda</taxon>
        <taxon>Insecta</taxon>
        <taxon>Pterygota</taxon>
        <taxon>Neoptera</taxon>
        <taxon>Endopterygota</taxon>
        <taxon>Diptera</taxon>
        <taxon>Brachycera</taxon>
        <taxon>Muscomorpha</taxon>
        <taxon>Hippoboscoidea</taxon>
        <taxon>Glossinidae</taxon>
        <taxon>Glossina</taxon>
    </lineage>
</organism>
<reference evidence="2" key="1">
    <citation type="submission" date="2014-03" db="EMBL/GenBank/DDBJ databases">
        <authorList>
            <person name="Aksoy S."/>
            <person name="Warren W."/>
            <person name="Wilson R.K."/>
        </authorList>
    </citation>
    <scope>NUCLEOTIDE SEQUENCE [LARGE SCALE GENOMIC DNA]</scope>
    <source>
        <strain evidence="2">IAEA</strain>
    </source>
</reference>
<dbReference type="Gene3D" id="1.10.472.10">
    <property type="entry name" value="Cyclin-like"/>
    <property type="match status" value="1"/>
</dbReference>
<dbReference type="EnsemblMetazoa" id="GPAI020717-RA">
    <property type="protein sequence ID" value="GPAI020717-PA"/>
    <property type="gene ID" value="GPAI020717"/>
</dbReference>
<proteinExistence type="predicted"/>
<accession>A0A1A9ZP65</accession>
<dbReference type="AlphaFoldDB" id="A0A1A9ZP65"/>
<evidence type="ECO:0000313" key="2">
    <source>
        <dbReference type="Proteomes" id="UP000092445"/>
    </source>
</evidence>